<dbReference type="GeneID" id="64972420"/>
<evidence type="ECO:0000256" key="6">
    <source>
        <dbReference type="SAM" id="Phobius"/>
    </source>
</evidence>
<dbReference type="GO" id="GO:0071944">
    <property type="term" value="C:cell periphery"/>
    <property type="evidence" value="ECO:0007669"/>
    <property type="project" value="UniProtKB-ARBA"/>
</dbReference>
<accession>A0A7R7XJ54</accession>
<evidence type="ECO:0000313" key="7">
    <source>
        <dbReference type="EMBL" id="BCS22415.1"/>
    </source>
</evidence>
<feature type="compositionally biased region" description="Basic and acidic residues" evidence="5">
    <location>
        <begin position="434"/>
        <end position="451"/>
    </location>
</feature>
<dbReference type="OrthoDB" id="5431298at2759"/>
<feature type="compositionally biased region" description="Low complexity" evidence="5">
    <location>
        <begin position="64"/>
        <end position="137"/>
    </location>
</feature>
<feature type="compositionally biased region" description="Polar residues" evidence="5">
    <location>
        <begin position="229"/>
        <end position="269"/>
    </location>
</feature>
<dbReference type="KEGG" id="apuu:APUU_30640S"/>
<dbReference type="GO" id="GO:0016020">
    <property type="term" value="C:membrane"/>
    <property type="evidence" value="ECO:0007669"/>
    <property type="project" value="UniProtKB-SubCell"/>
</dbReference>
<sequence>MAEIVARQDTACAPSTDWYVCSGGFRGCCSVDPCGSGCPDSKGDKSPSTEPVDTKGKISVTTVTATATSKTSTKTTRTTTTEAATTTATVKPTTTTDSTLTSSVETDQTTTTSATSMSETPDSQPTSIGTTSSSSQSHANSKMIGGIVGGIIGLLLILCIVAFLVFRSRRKRGKRFTLLHWRCPRAEYTEKSVEDGNAPSTQAAPVQAQNQQAQNQQASTAVRNIVTGPPNNQPQTIPEEQSPDISPLQSNQNNSPRTIASVSSPSTVINPRRTRNSCSKSAIIAPPPDAIHPAFRETGHPPTAPYLPPTTIPEITTISTTTNTHPDSTPELFDTGFYLGRLELPASSSRELINIPFNERQRQRQRQDEQKQIYRAAGLPSPIITHDGAILSANFNSVPVDPDSHAMSFMEYDSASELKPSTLAPPGSPPPVYHSDRRRGSFQVKERVMEKFRRRSKMT</sequence>
<proteinExistence type="predicted"/>
<organism evidence="7 8">
    <name type="scientific">Aspergillus puulaauensis</name>
    <dbReference type="NCBI Taxonomy" id="1220207"/>
    <lineage>
        <taxon>Eukaryota</taxon>
        <taxon>Fungi</taxon>
        <taxon>Dikarya</taxon>
        <taxon>Ascomycota</taxon>
        <taxon>Pezizomycotina</taxon>
        <taxon>Eurotiomycetes</taxon>
        <taxon>Eurotiomycetidae</taxon>
        <taxon>Eurotiales</taxon>
        <taxon>Aspergillaceae</taxon>
        <taxon>Aspergillus</taxon>
    </lineage>
</organism>
<feature type="compositionally biased region" description="Low complexity" evidence="5">
    <location>
        <begin position="202"/>
        <end position="218"/>
    </location>
</feature>
<dbReference type="Proteomes" id="UP000654913">
    <property type="component" value="Chromosome 3"/>
</dbReference>
<evidence type="ECO:0008006" key="9">
    <source>
        <dbReference type="Google" id="ProtNLM"/>
    </source>
</evidence>
<evidence type="ECO:0000256" key="4">
    <source>
        <dbReference type="ARBA" id="ARBA00023136"/>
    </source>
</evidence>
<evidence type="ECO:0000313" key="8">
    <source>
        <dbReference type="Proteomes" id="UP000654913"/>
    </source>
</evidence>
<feature type="region of interest" description="Disordered" evidence="5">
    <location>
        <begin position="418"/>
        <end position="459"/>
    </location>
</feature>
<evidence type="ECO:0000256" key="3">
    <source>
        <dbReference type="ARBA" id="ARBA00022989"/>
    </source>
</evidence>
<keyword evidence="3 6" id="KW-1133">Transmembrane helix</keyword>
<dbReference type="AlphaFoldDB" id="A0A7R7XJ54"/>
<name>A0A7R7XJ54_9EURO</name>
<keyword evidence="8" id="KW-1185">Reference proteome</keyword>
<feature type="region of interest" description="Disordered" evidence="5">
    <location>
        <begin position="64"/>
        <end position="139"/>
    </location>
</feature>
<keyword evidence="2 6" id="KW-0812">Transmembrane</keyword>
<feature type="region of interest" description="Disordered" evidence="5">
    <location>
        <begin position="189"/>
        <end position="286"/>
    </location>
</feature>
<keyword evidence="4 6" id="KW-0472">Membrane</keyword>
<dbReference type="InterPro" id="IPR051694">
    <property type="entry name" value="Immunoregulatory_rcpt-like"/>
</dbReference>
<dbReference type="EMBL" id="AP024445">
    <property type="protein sequence ID" value="BCS22415.1"/>
    <property type="molecule type" value="Genomic_DNA"/>
</dbReference>
<reference evidence="7" key="2">
    <citation type="submission" date="2021-02" db="EMBL/GenBank/DDBJ databases">
        <title>Aspergillus puulaauensis MK2 genome sequence.</title>
        <authorList>
            <person name="Futagami T."/>
            <person name="Mori K."/>
            <person name="Kadooka C."/>
            <person name="Tanaka T."/>
        </authorList>
    </citation>
    <scope>NUCLEOTIDE SEQUENCE</scope>
    <source>
        <strain evidence="7">MK2</strain>
    </source>
</reference>
<reference evidence="7" key="1">
    <citation type="submission" date="2021-01" db="EMBL/GenBank/DDBJ databases">
        <authorList>
            <consortium name="Aspergillus puulaauensis MK2 genome sequencing consortium"/>
            <person name="Kazuki M."/>
            <person name="Futagami T."/>
        </authorList>
    </citation>
    <scope>NUCLEOTIDE SEQUENCE</scope>
    <source>
        <strain evidence="7">MK2</strain>
    </source>
</reference>
<dbReference type="PANTHER" id="PTHR15549">
    <property type="entry name" value="PAIRED IMMUNOGLOBULIN-LIKE TYPE 2 RECEPTOR"/>
    <property type="match status" value="1"/>
</dbReference>
<evidence type="ECO:0000256" key="2">
    <source>
        <dbReference type="ARBA" id="ARBA00022692"/>
    </source>
</evidence>
<evidence type="ECO:0000256" key="5">
    <source>
        <dbReference type="SAM" id="MobiDB-lite"/>
    </source>
</evidence>
<dbReference type="RefSeq" id="XP_041554609.1">
    <property type="nucleotide sequence ID" value="XM_041701756.1"/>
</dbReference>
<gene>
    <name evidence="7" type="ORF">APUU_30640S</name>
</gene>
<protein>
    <recommendedName>
        <fullName evidence="9">Mid2 domain-containing protein</fullName>
    </recommendedName>
</protein>
<comment type="subcellular location">
    <subcellularLocation>
        <location evidence="1">Membrane</location>
        <topology evidence="1">Single-pass membrane protein</topology>
    </subcellularLocation>
</comment>
<evidence type="ECO:0000256" key="1">
    <source>
        <dbReference type="ARBA" id="ARBA00004167"/>
    </source>
</evidence>
<feature type="transmembrane region" description="Helical" evidence="6">
    <location>
        <begin position="143"/>
        <end position="166"/>
    </location>
</feature>